<name>A0A845M7T7_9RHOB</name>
<gene>
    <name evidence="1" type="ORF">GQE99_06370</name>
</gene>
<comment type="caution">
    <text evidence="1">The sequence shown here is derived from an EMBL/GenBank/DDBJ whole genome shotgun (WGS) entry which is preliminary data.</text>
</comment>
<keyword evidence="1" id="KW-0548">Nucleotidyltransferase</keyword>
<protein>
    <submittedName>
        <fullName evidence="1">DNA polymerase III subunit delta</fullName>
        <ecNumber evidence="1">2.7.7.7</ecNumber>
    </submittedName>
</protein>
<dbReference type="Gene3D" id="3.40.50.300">
    <property type="entry name" value="P-loop containing nucleotide triphosphate hydrolases"/>
    <property type="match status" value="1"/>
</dbReference>
<dbReference type="GO" id="GO:0006261">
    <property type="term" value="P:DNA-templated DNA replication"/>
    <property type="evidence" value="ECO:0007669"/>
    <property type="project" value="TreeGrafter"/>
</dbReference>
<evidence type="ECO:0000313" key="2">
    <source>
        <dbReference type="Proteomes" id="UP000467322"/>
    </source>
</evidence>
<dbReference type="EC" id="2.7.7.7" evidence="1"/>
<reference evidence="1 2" key="1">
    <citation type="submission" date="2019-12" db="EMBL/GenBank/DDBJ databases">
        <title>Maritimibacter sp. nov. sp. isolated from sea sand.</title>
        <authorList>
            <person name="Kim J."/>
            <person name="Jeong S.E."/>
            <person name="Jung H.S."/>
            <person name="Jeon C.O."/>
        </authorList>
    </citation>
    <scope>NUCLEOTIDE SEQUENCE [LARGE SCALE GENOMIC DNA]</scope>
    <source>
        <strain evidence="1 2">DP07</strain>
    </source>
</reference>
<dbReference type="AlphaFoldDB" id="A0A845M7T7"/>
<dbReference type="NCBIfam" id="NF005677">
    <property type="entry name" value="PRK07471.1"/>
    <property type="match status" value="1"/>
</dbReference>
<dbReference type="SUPFAM" id="SSF52540">
    <property type="entry name" value="P-loop containing nucleoside triphosphate hydrolases"/>
    <property type="match status" value="1"/>
</dbReference>
<dbReference type="InterPro" id="IPR027417">
    <property type="entry name" value="P-loop_NTPase"/>
</dbReference>
<keyword evidence="1" id="KW-0808">Transferase</keyword>
<dbReference type="PANTHER" id="PTHR11669:SF8">
    <property type="entry name" value="DNA POLYMERASE III SUBUNIT DELTA"/>
    <property type="match status" value="1"/>
</dbReference>
<dbReference type="GO" id="GO:0003887">
    <property type="term" value="F:DNA-directed DNA polymerase activity"/>
    <property type="evidence" value="ECO:0007669"/>
    <property type="project" value="UniProtKB-EC"/>
</dbReference>
<organism evidence="1 2">
    <name type="scientific">Maritimibacter harenae</name>
    <dbReference type="NCBI Taxonomy" id="2606218"/>
    <lineage>
        <taxon>Bacteria</taxon>
        <taxon>Pseudomonadati</taxon>
        <taxon>Pseudomonadota</taxon>
        <taxon>Alphaproteobacteria</taxon>
        <taxon>Rhodobacterales</taxon>
        <taxon>Roseobacteraceae</taxon>
        <taxon>Maritimibacter</taxon>
    </lineage>
</organism>
<dbReference type="Proteomes" id="UP000467322">
    <property type="component" value="Unassembled WGS sequence"/>
</dbReference>
<sequence length="376" mass="40305">MADLTELPEPDRIEGAPHPRETARLVGQDAAERAFLTAFNSDRLHHAWLITGPRGVGKATLAWRIARFLLATPPAGEDGLFGAPPAPETLDIDPEHPVMRRSMQLAEPGLFLLRRGPNDKGDKLSADIRVNEVRKLRDFFGLSASGGGRRVVIVDAADEMNTQAANALLKMLEEPPRGAVLLLVSHQPSRLLPTIRSRCRELRLTPLAPPELAQALDAAGMAPGPDAEALGELSGGSVGEAMRLAELGGLSIYSDLVTIFAHAPRYDRPRAISLAQSAPGAANAPRFALILDLVDLFLSRLARAGAGQPPLIEAAPGETELFARLAPDMRRARRWAELAQEISARAAHGRAVNLDPAALILDITFRINETASSQAA</sequence>
<dbReference type="EMBL" id="WTUX01000010">
    <property type="protein sequence ID" value="MZR12644.1"/>
    <property type="molecule type" value="Genomic_DNA"/>
</dbReference>
<dbReference type="Pfam" id="PF13177">
    <property type="entry name" value="DNA_pol3_delta2"/>
    <property type="match status" value="1"/>
</dbReference>
<dbReference type="RefSeq" id="WP_161350748.1">
    <property type="nucleotide sequence ID" value="NZ_WTUX01000010.1"/>
</dbReference>
<dbReference type="InterPro" id="IPR050238">
    <property type="entry name" value="DNA_Rep/Repair_Clamp_Loader"/>
</dbReference>
<dbReference type="GO" id="GO:0009360">
    <property type="term" value="C:DNA polymerase III complex"/>
    <property type="evidence" value="ECO:0007669"/>
    <property type="project" value="TreeGrafter"/>
</dbReference>
<accession>A0A845M7T7</accession>
<evidence type="ECO:0000313" key="1">
    <source>
        <dbReference type="EMBL" id="MZR12644.1"/>
    </source>
</evidence>
<proteinExistence type="predicted"/>
<dbReference type="PANTHER" id="PTHR11669">
    <property type="entry name" value="REPLICATION FACTOR C / DNA POLYMERASE III GAMMA-TAU SUBUNIT"/>
    <property type="match status" value="1"/>
</dbReference>
<keyword evidence="2" id="KW-1185">Reference proteome</keyword>